<evidence type="ECO:0000313" key="2">
    <source>
        <dbReference type="Proteomes" id="UP001165064"/>
    </source>
</evidence>
<evidence type="ECO:0000313" key="1">
    <source>
        <dbReference type="EMBL" id="GMF03874.1"/>
    </source>
</evidence>
<sequence>MNPVVLVLAMMMGLPPEEQELDLVQAPSPVLKPSLVLTDDEEEEEEPRSSHSMAVVPTNKSNAMVSLAAPVIGDHPEKLNEFQVKTLKNVTDQLINHIDQFEPECQGDIHALFYYLTKIQDGFGRSKNDDEDDNDVDVDVDVEEEEEEVVAKKEKASTNSKKRASKTVKSAKVEKRDTRGTRRSRRRRY</sequence>
<name>A0ACB5U8K3_AMBMO</name>
<comment type="caution">
    <text evidence="1">The sequence shown here is derived from an EMBL/GenBank/DDBJ whole genome shotgun (WGS) entry which is preliminary data.</text>
</comment>
<proteinExistence type="predicted"/>
<keyword evidence="2" id="KW-1185">Reference proteome</keyword>
<gene>
    <name evidence="1" type="ORF">Amon02_001194400</name>
</gene>
<dbReference type="EMBL" id="BSXS01013333">
    <property type="protein sequence ID" value="GMF03874.1"/>
    <property type="molecule type" value="Genomic_DNA"/>
</dbReference>
<dbReference type="Proteomes" id="UP001165064">
    <property type="component" value="Unassembled WGS sequence"/>
</dbReference>
<organism evidence="1 2">
    <name type="scientific">Ambrosiozyma monospora</name>
    <name type="common">Yeast</name>
    <name type="synonym">Endomycopsis monosporus</name>
    <dbReference type="NCBI Taxonomy" id="43982"/>
    <lineage>
        <taxon>Eukaryota</taxon>
        <taxon>Fungi</taxon>
        <taxon>Dikarya</taxon>
        <taxon>Ascomycota</taxon>
        <taxon>Saccharomycotina</taxon>
        <taxon>Pichiomycetes</taxon>
        <taxon>Pichiales</taxon>
        <taxon>Pichiaceae</taxon>
        <taxon>Ambrosiozyma</taxon>
    </lineage>
</organism>
<accession>A0ACB5U8K3</accession>
<reference evidence="1" key="1">
    <citation type="submission" date="2023-04" db="EMBL/GenBank/DDBJ databases">
        <title>Ambrosiozyma monospora NBRC 10751.</title>
        <authorList>
            <person name="Ichikawa N."/>
            <person name="Sato H."/>
            <person name="Tonouchi N."/>
        </authorList>
    </citation>
    <scope>NUCLEOTIDE SEQUENCE</scope>
    <source>
        <strain evidence="1">NBRC 10751</strain>
    </source>
</reference>
<protein>
    <submittedName>
        <fullName evidence="1">Unnamed protein product</fullName>
    </submittedName>
</protein>